<evidence type="ECO:0000313" key="2">
    <source>
        <dbReference type="Proteomes" id="UP000222564"/>
    </source>
</evidence>
<protein>
    <submittedName>
        <fullName evidence="1">Uncharacterized protein</fullName>
    </submittedName>
</protein>
<name>A0A2C6MBE7_9FIRM</name>
<reference evidence="1 2" key="1">
    <citation type="submission" date="2013-09" db="EMBL/GenBank/DDBJ databases">
        <title>Biodegradation of hydrocarbons in the deep terrestrial subsurface : characterization of a microbial consortium composed of two Desulfotomaculum species originating from a deep geological formation.</title>
        <authorList>
            <person name="Aullo T."/>
            <person name="Berlendis S."/>
            <person name="Lascourreges J.-F."/>
            <person name="Dessort D."/>
            <person name="Saint-Laurent S."/>
            <person name="Schraauwers B."/>
            <person name="Mas J."/>
            <person name="Magot M."/>
            <person name="Ranchou-Peyruse A."/>
        </authorList>
    </citation>
    <scope>NUCLEOTIDE SEQUENCE [LARGE SCALE GENOMIC DNA]</scope>
    <source>
        <strain evidence="1 2">Bs107</strain>
    </source>
</reference>
<proteinExistence type="predicted"/>
<comment type="caution">
    <text evidence="1">The sequence shown here is derived from an EMBL/GenBank/DDBJ whole genome shotgun (WGS) entry which is preliminary data.</text>
</comment>
<organism evidence="1 2">
    <name type="scientific">Desulforamulus profundi</name>
    <dbReference type="NCBI Taxonomy" id="1383067"/>
    <lineage>
        <taxon>Bacteria</taxon>
        <taxon>Bacillati</taxon>
        <taxon>Bacillota</taxon>
        <taxon>Clostridia</taxon>
        <taxon>Eubacteriales</taxon>
        <taxon>Peptococcaceae</taxon>
        <taxon>Desulforamulus</taxon>
    </lineage>
</organism>
<sequence length="130" mass="14132">MPVFFDSITFKSPIPLEPWDLLFAGPDVCFDVLVLKFRSTARRSPIPIGLVEAVAPPDLVSCTLETPGDLGGTFLFWDKAAFAVGGGEDVLDGVGGCFGFEYKLFFRSTTLKSPIPILTAPFTFLNGFYV</sequence>
<dbReference type="Proteomes" id="UP000222564">
    <property type="component" value="Unassembled WGS sequence"/>
</dbReference>
<dbReference type="EMBL" id="AWQQ01000147">
    <property type="protein sequence ID" value="PHJ36815.1"/>
    <property type="molecule type" value="Genomic_DNA"/>
</dbReference>
<keyword evidence="2" id="KW-1185">Reference proteome</keyword>
<accession>A0A2C6MBE7</accession>
<dbReference type="AlphaFoldDB" id="A0A2C6MBE7"/>
<evidence type="ECO:0000313" key="1">
    <source>
        <dbReference type="EMBL" id="PHJ36815.1"/>
    </source>
</evidence>
<gene>
    <name evidence="1" type="ORF">P378_20115</name>
</gene>
<dbReference type="RefSeq" id="WP_099084170.1">
    <property type="nucleotide sequence ID" value="NZ_AWQQ01000147.1"/>
</dbReference>